<sequence length="42" mass="4847">MEGQQYHFCFINHSSAEIKSTNDTSQINNRPDSDPEIINAFF</sequence>
<dbReference type="AlphaFoldDB" id="V5U092"/>
<organism evidence="1 2">
    <name type="scientific">Cronobacter malonaticus</name>
    <dbReference type="NCBI Taxonomy" id="413503"/>
    <lineage>
        <taxon>Bacteria</taxon>
        <taxon>Pseudomonadati</taxon>
        <taxon>Pseudomonadota</taxon>
        <taxon>Gammaproteobacteria</taxon>
        <taxon>Enterobacterales</taxon>
        <taxon>Enterobacteriaceae</taxon>
        <taxon>Cronobacter</taxon>
    </lineage>
</organism>
<evidence type="ECO:0000313" key="1">
    <source>
        <dbReference type="EMBL" id="AHB70395.1"/>
    </source>
</evidence>
<proteinExistence type="predicted"/>
<protein>
    <submittedName>
        <fullName evidence="1">Uncharacterized protein</fullName>
    </submittedName>
</protein>
<name>V5U092_9ENTR</name>
<evidence type="ECO:0000313" key="2">
    <source>
        <dbReference type="Proteomes" id="UP000018545"/>
    </source>
</evidence>
<reference evidence="1 2" key="1">
    <citation type="journal article" date="2014" name="Genome Announc.">
        <title>Complete Genome Sequence of Cronobacter sakazakii Strain CMCC 45402.</title>
        <authorList>
            <person name="Zhao Z."/>
            <person name="Wang L."/>
            <person name="Wang B."/>
            <person name="Liang H."/>
            <person name="Ye Q."/>
            <person name="Zeng M."/>
        </authorList>
    </citation>
    <scope>NUCLEOTIDE SEQUENCE [LARGE SCALE GENOMIC DNA]</scope>
    <source>
        <strain evidence="2">45402</strain>
    </source>
</reference>
<dbReference type="EMBL" id="CP006731">
    <property type="protein sequence ID" value="AHB70395.1"/>
    <property type="molecule type" value="Genomic_DNA"/>
</dbReference>
<accession>V5U092</accession>
<dbReference type="HOGENOM" id="CLU_3250263_0_0_6"/>
<dbReference type="KEGG" id="csi:P262_02848"/>
<dbReference type="Proteomes" id="UP000018545">
    <property type="component" value="Chromosome"/>
</dbReference>
<dbReference type="PATRIC" id="fig|1401659.3.peg.2011"/>
<gene>
    <name evidence="1" type="ORF">P262_02848</name>
</gene>